<comment type="caution">
    <text evidence="1">The sequence shown here is derived from an EMBL/GenBank/DDBJ whole genome shotgun (WGS) entry which is preliminary data.</text>
</comment>
<reference evidence="1 2" key="1">
    <citation type="submission" date="2018-10" db="EMBL/GenBank/DDBJ databases">
        <title>Genomic Encyclopedia of Archaeal and Bacterial Type Strains, Phase II (KMG-II): from individual species to whole genera.</title>
        <authorList>
            <person name="Goeker M."/>
        </authorList>
    </citation>
    <scope>NUCLEOTIDE SEQUENCE [LARGE SCALE GENOMIC DNA]</scope>
    <source>
        <strain evidence="1 2">DSM 23424</strain>
    </source>
</reference>
<dbReference type="AlphaFoldDB" id="A0A3L9YJI1"/>
<dbReference type="Proteomes" id="UP000271339">
    <property type="component" value="Unassembled WGS sequence"/>
</dbReference>
<protein>
    <submittedName>
        <fullName evidence="1">Uncharacterized protein</fullName>
    </submittedName>
</protein>
<evidence type="ECO:0000313" key="1">
    <source>
        <dbReference type="EMBL" id="RMA58088.1"/>
    </source>
</evidence>
<evidence type="ECO:0000313" key="2">
    <source>
        <dbReference type="Proteomes" id="UP000271339"/>
    </source>
</evidence>
<dbReference type="OrthoDB" id="4630773at2"/>
<gene>
    <name evidence="1" type="ORF">BXY75_2896</name>
</gene>
<proteinExistence type="predicted"/>
<organism evidence="1 2">
    <name type="scientific">Ulvibacter antarcticus</name>
    <dbReference type="NCBI Taxonomy" id="442714"/>
    <lineage>
        <taxon>Bacteria</taxon>
        <taxon>Pseudomonadati</taxon>
        <taxon>Bacteroidota</taxon>
        <taxon>Flavobacteriia</taxon>
        <taxon>Flavobacteriales</taxon>
        <taxon>Flavobacteriaceae</taxon>
        <taxon>Ulvibacter</taxon>
    </lineage>
</organism>
<keyword evidence="2" id="KW-1185">Reference proteome</keyword>
<name>A0A3L9YJI1_9FLAO</name>
<accession>A0A3L9YJI1</accession>
<dbReference type="EMBL" id="REFC01000014">
    <property type="protein sequence ID" value="RMA58088.1"/>
    <property type="molecule type" value="Genomic_DNA"/>
</dbReference>
<dbReference type="RefSeq" id="WP_121908420.1">
    <property type="nucleotide sequence ID" value="NZ_REFC01000014.1"/>
</dbReference>
<sequence>MFNWFKKKENLISENEKEPDFSRITTKSKAIDLCEKGELVKVHLMALEFGGEDSERNILYVPEFAQIFKQRFDKMIEELLIEGKKLGYSAEPEYKGKSVVPSKLKISVTGESEFKETINIW</sequence>